<proteinExistence type="predicted"/>
<sequence length="82" mass="9309">MIYTLFTTQGCHLCEQAQDLFALVNQSNSFTLKLCEIGDAPKLIEQYGIRIPVIQAPAGQELDWPFSPMRLEQFLKDTCSEL</sequence>
<organism evidence="1 2">
    <name type="scientific">Methylophaga frappieri (strain ATCC BAA-2434 / DSM 25690 / JAM7)</name>
    <dbReference type="NCBI Taxonomy" id="754477"/>
    <lineage>
        <taxon>Bacteria</taxon>
        <taxon>Pseudomonadati</taxon>
        <taxon>Pseudomonadota</taxon>
        <taxon>Gammaproteobacteria</taxon>
        <taxon>Thiotrichales</taxon>
        <taxon>Piscirickettsiaceae</taxon>
        <taxon>Methylophaga</taxon>
    </lineage>
</organism>
<dbReference type="RefSeq" id="WP_014703485.1">
    <property type="nucleotide sequence ID" value="NC_017856.1"/>
</dbReference>
<dbReference type="SUPFAM" id="SSF52833">
    <property type="entry name" value="Thioredoxin-like"/>
    <property type="match status" value="1"/>
</dbReference>
<accession>I1YGM1</accession>
<dbReference type="KEGG" id="mec:Q7C_895"/>
<dbReference type="PATRIC" id="fig|754477.3.peg.884"/>
<name>I1YGM1_METFJ</name>
<dbReference type="InterPro" id="IPR036249">
    <property type="entry name" value="Thioredoxin-like_sf"/>
</dbReference>
<dbReference type="OrthoDB" id="8537427at2"/>
<dbReference type="eggNOG" id="COG0695">
    <property type="taxonomic scope" value="Bacteria"/>
</dbReference>
<evidence type="ECO:0000313" key="1">
    <source>
        <dbReference type="EMBL" id="AFJ02064.1"/>
    </source>
</evidence>
<dbReference type="STRING" id="754477.Q7C_895"/>
<dbReference type="HOGENOM" id="CLU_125054_4_2_6"/>
<gene>
    <name evidence="1" type="ordered locus">Q7C_895</name>
</gene>
<dbReference type="Pfam" id="PF05768">
    <property type="entry name" value="Glrx-like"/>
    <property type="match status" value="1"/>
</dbReference>
<dbReference type="InterPro" id="IPR008554">
    <property type="entry name" value="Glutaredoxin-like"/>
</dbReference>
<dbReference type="Proteomes" id="UP000009145">
    <property type="component" value="Chromosome"/>
</dbReference>
<dbReference type="Gene3D" id="3.40.30.10">
    <property type="entry name" value="Glutaredoxin"/>
    <property type="match status" value="1"/>
</dbReference>
<dbReference type="EMBL" id="CP003380">
    <property type="protein sequence ID" value="AFJ02064.1"/>
    <property type="molecule type" value="Genomic_DNA"/>
</dbReference>
<dbReference type="AlphaFoldDB" id="I1YGM1"/>
<keyword evidence="2" id="KW-1185">Reference proteome</keyword>
<evidence type="ECO:0000313" key="2">
    <source>
        <dbReference type="Proteomes" id="UP000009145"/>
    </source>
</evidence>
<reference evidence="1 2" key="1">
    <citation type="journal article" date="2012" name="J. Bacteriol.">
        <title>Complete genome sequences of Methylophaga sp. strain JAM1 and Methylophaga sp. strain JAM7.</title>
        <authorList>
            <person name="Villeneuve C."/>
            <person name="Martineau C."/>
            <person name="Mauffrey F."/>
            <person name="Villemur R."/>
        </authorList>
    </citation>
    <scope>NUCLEOTIDE SEQUENCE [LARGE SCALE GENOMIC DNA]</scope>
    <source>
        <strain evidence="1 2">JAM7</strain>
    </source>
</reference>
<protein>
    <submittedName>
        <fullName evidence="1">Glutaredoxin-like domain (DUF836)</fullName>
    </submittedName>
</protein>